<dbReference type="Gene3D" id="3.40.50.1820">
    <property type="entry name" value="alpha/beta hydrolase"/>
    <property type="match status" value="1"/>
</dbReference>
<gene>
    <name evidence="4" type="ORF">METZ01_LOCUS136409</name>
</gene>
<dbReference type="PANTHER" id="PTHR43037:SF5">
    <property type="entry name" value="FERULOYL ESTERASE"/>
    <property type="match status" value="1"/>
</dbReference>
<dbReference type="AlphaFoldDB" id="A0A381Z2R6"/>
<feature type="region of interest" description="Disordered" evidence="3">
    <location>
        <begin position="35"/>
        <end position="57"/>
    </location>
</feature>
<sequence length="343" mass="37875">MKKTSFLIIGILLITGISGAYGYVFIYDIDESETPVLETEEQTQETNDTVEEEPEEPIIEDNSSFFRGLREDCVDHAGFERCWLTYVPDSTDGTKSVPLLLDLHGFGGNSYNQMNHTEMDKMAEENNAIILFPQGYGDSWNFGICCGDAKDNDINDVDFIRFLISHSQEEFPIDSNRVYLTGHSNGCAMSQALANEASDVITAVACVAMYFIGNESPSYSPIPVMEIHGFLDEIAHYSNLMATGVVFDYILGVSDGGTSWNTGAIQNLYHWKEMNECSGSIPDRNEESIYYNIQGFTDCTNGAEVALVTIHAGTHDAYSEGLGNGGTVATAQIAWDFMSRFSK</sequence>
<keyword evidence="1" id="KW-0732">Signal</keyword>
<reference evidence="4" key="1">
    <citation type="submission" date="2018-05" db="EMBL/GenBank/DDBJ databases">
        <authorList>
            <person name="Lanie J.A."/>
            <person name="Ng W.-L."/>
            <person name="Kazmierczak K.M."/>
            <person name="Andrzejewski T.M."/>
            <person name="Davidsen T.M."/>
            <person name="Wayne K.J."/>
            <person name="Tettelin H."/>
            <person name="Glass J.I."/>
            <person name="Rusch D."/>
            <person name="Podicherti R."/>
            <person name="Tsui H.-C.T."/>
            <person name="Winkler M.E."/>
        </authorList>
    </citation>
    <scope>NUCLEOTIDE SEQUENCE</scope>
</reference>
<dbReference type="EMBL" id="UINC01019739">
    <property type="protein sequence ID" value="SVA83555.1"/>
    <property type="molecule type" value="Genomic_DNA"/>
</dbReference>
<evidence type="ECO:0000256" key="2">
    <source>
        <dbReference type="ARBA" id="ARBA00022801"/>
    </source>
</evidence>
<dbReference type="GO" id="GO:0016787">
    <property type="term" value="F:hydrolase activity"/>
    <property type="evidence" value="ECO:0007669"/>
    <property type="project" value="UniProtKB-KW"/>
</dbReference>
<dbReference type="SUPFAM" id="SSF53474">
    <property type="entry name" value="alpha/beta-Hydrolases"/>
    <property type="match status" value="1"/>
</dbReference>
<name>A0A381Z2R6_9ZZZZ</name>
<proteinExistence type="predicted"/>
<organism evidence="4">
    <name type="scientific">marine metagenome</name>
    <dbReference type="NCBI Taxonomy" id="408172"/>
    <lineage>
        <taxon>unclassified sequences</taxon>
        <taxon>metagenomes</taxon>
        <taxon>ecological metagenomes</taxon>
    </lineage>
</organism>
<evidence type="ECO:0000256" key="1">
    <source>
        <dbReference type="ARBA" id="ARBA00022729"/>
    </source>
</evidence>
<dbReference type="PANTHER" id="PTHR43037">
    <property type="entry name" value="UNNAMED PRODUCT-RELATED"/>
    <property type="match status" value="1"/>
</dbReference>
<protein>
    <recommendedName>
        <fullName evidence="5">Phospholipase/carboxylesterase/thioesterase domain-containing protein</fullName>
    </recommendedName>
</protein>
<dbReference type="InterPro" id="IPR050955">
    <property type="entry name" value="Plant_Biomass_Hydrol_Est"/>
</dbReference>
<keyword evidence="2" id="KW-0378">Hydrolase</keyword>
<accession>A0A381Z2R6</accession>
<evidence type="ECO:0000313" key="4">
    <source>
        <dbReference type="EMBL" id="SVA83555.1"/>
    </source>
</evidence>
<evidence type="ECO:0008006" key="5">
    <source>
        <dbReference type="Google" id="ProtNLM"/>
    </source>
</evidence>
<evidence type="ECO:0000256" key="3">
    <source>
        <dbReference type="SAM" id="MobiDB-lite"/>
    </source>
</evidence>
<dbReference type="InterPro" id="IPR029058">
    <property type="entry name" value="AB_hydrolase_fold"/>
</dbReference>